<keyword evidence="3" id="KW-1185">Reference proteome</keyword>
<proteinExistence type="predicted"/>
<dbReference type="EMBL" id="JADWDC010000027">
    <property type="protein sequence ID" value="MCC0177730.1"/>
    <property type="molecule type" value="Genomic_DNA"/>
</dbReference>
<feature type="signal peptide" evidence="1">
    <location>
        <begin position="1"/>
        <end position="22"/>
    </location>
</feature>
<gene>
    <name evidence="2" type="ORF">I4641_12140</name>
</gene>
<name>A0A964FFG3_9CYAN</name>
<feature type="chain" id="PRO_5036939897" evidence="1">
    <location>
        <begin position="23"/>
        <end position="102"/>
    </location>
</feature>
<protein>
    <submittedName>
        <fullName evidence="2">Uncharacterized protein</fullName>
    </submittedName>
</protein>
<reference evidence="2" key="1">
    <citation type="journal article" date="2021" name="Antonie Van Leeuwenhoek">
        <title>Draft genome and description of Waterburya agarophytonicola gen. nov. sp. nov. (Pleurocapsales, Cyanobacteria): a seaweed symbiont.</title>
        <authorList>
            <person name="Bonthond G."/>
            <person name="Shalygin S."/>
            <person name="Bayer T."/>
            <person name="Weinberger F."/>
        </authorList>
    </citation>
    <scope>NUCLEOTIDE SEQUENCE</scope>
    <source>
        <strain evidence="2">KI4</strain>
    </source>
</reference>
<accession>A0A964FFG3</accession>
<evidence type="ECO:0000313" key="2">
    <source>
        <dbReference type="EMBL" id="MCC0177730.1"/>
    </source>
</evidence>
<sequence>MKKLLYSSLILLSAGIANPAMAAEVTPQNLVSQGYQGRLKSEGIPGYATFRQAVFLGKVDAETLVKGAITQGKLNPSMANDETYLNEVKSSLFLLRVNGSSR</sequence>
<evidence type="ECO:0000313" key="3">
    <source>
        <dbReference type="Proteomes" id="UP000729733"/>
    </source>
</evidence>
<organism evidence="2 3">
    <name type="scientific">Waterburya agarophytonicola KI4</name>
    <dbReference type="NCBI Taxonomy" id="2874699"/>
    <lineage>
        <taxon>Bacteria</taxon>
        <taxon>Bacillati</taxon>
        <taxon>Cyanobacteriota</taxon>
        <taxon>Cyanophyceae</taxon>
        <taxon>Pleurocapsales</taxon>
        <taxon>Hyellaceae</taxon>
        <taxon>Waterburya</taxon>
        <taxon>Waterburya agarophytonicola</taxon>
    </lineage>
</organism>
<evidence type="ECO:0000256" key="1">
    <source>
        <dbReference type="SAM" id="SignalP"/>
    </source>
</evidence>
<dbReference type="AlphaFoldDB" id="A0A964FFG3"/>
<keyword evidence="1" id="KW-0732">Signal</keyword>
<dbReference type="Proteomes" id="UP000729733">
    <property type="component" value="Unassembled WGS sequence"/>
</dbReference>
<comment type="caution">
    <text evidence="2">The sequence shown here is derived from an EMBL/GenBank/DDBJ whole genome shotgun (WGS) entry which is preliminary data.</text>
</comment>
<dbReference type="RefSeq" id="WP_229640792.1">
    <property type="nucleotide sequence ID" value="NZ_JADWDC010000027.1"/>
</dbReference>